<dbReference type="PANTHER" id="PTHR31306:SF4">
    <property type="entry name" value="ALPHA-1,2-GALACTOSYLTRANSFERASE"/>
    <property type="match status" value="1"/>
</dbReference>
<dbReference type="PANTHER" id="PTHR31306">
    <property type="entry name" value="ALPHA-1,6-MANNOSYLTRANSFERASE MNN11-RELATED"/>
    <property type="match status" value="1"/>
</dbReference>
<keyword evidence="1" id="KW-0328">Glycosyltransferase</keyword>
<evidence type="ECO:0000256" key="2">
    <source>
        <dbReference type="ARBA" id="ARBA00022679"/>
    </source>
</evidence>
<dbReference type="Pfam" id="PF05637">
    <property type="entry name" value="Glyco_transf_34"/>
    <property type="match status" value="1"/>
</dbReference>
<dbReference type="Gene3D" id="3.90.550.10">
    <property type="entry name" value="Spore Coat Polysaccharide Biosynthesis Protein SpsA, Chain A"/>
    <property type="match status" value="1"/>
</dbReference>
<evidence type="ECO:0008006" key="5">
    <source>
        <dbReference type="Google" id="ProtNLM"/>
    </source>
</evidence>
<dbReference type="RefSeq" id="WP_338608578.1">
    <property type="nucleotide sequence ID" value="NZ_CP146275.1"/>
</dbReference>
<gene>
    <name evidence="3" type="ORF">V6617_01385</name>
</gene>
<name>A0ABZ2I1S9_9HYPH</name>
<evidence type="ECO:0000313" key="4">
    <source>
        <dbReference type="Proteomes" id="UP001369958"/>
    </source>
</evidence>
<dbReference type="EMBL" id="CP146275">
    <property type="protein sequence ID" value="WWT33155.1"/>
    <property type="molecule type" value="Genomic_DNA"/>
</dbReference>
<evidence type="ECO:0000313" key="3">
    <source>
        <dbReference type="EMBL" id="WWT33155.1"/>
    </source>
</evidence>
<proteinExistence type="predicted"/>
<reference evidence="3 4" key="1">
    <citation type="submission" date="2024-02" db="EMBL/GenBank/DDBJ databases">
        <title>Complete genome sequence of Pelagibacterium nitratireducens ZH15.</title>
        <authorList>
            <person name="Zhao L.H."/>
        </authorList>
    </citation>
    <scope>NUCLEOTIDE SEQUENCE [LARGE SCALE GENOMIC DNA]</scope>
    <source>
        <strain evidence="3 4">ZH15</strain>
    </source>
</reference>
<protein>
    <recommendedName>
        <fullName evidence="5">Galactosyl transferase GMA12/MNN10 family protein</fullName>
    </recommendedName>
</protein>
<dbReference type="InterPro" id="IPR029044">
    <property type="entry name" value="Nucleotide-diphossugar_trans"/>
</dbReference>
<dbReference type="InterPro" id="IPR008630">
    <property type="entry name" value="Glyco_trans_34"/>
</dbReference>
<dbReference type="SUPFAM" id="SSF53448">
    <property type="entry name" value="Nucleotide-diphospho-sugar transferases"/>
    <property type="match status" value="1"/>
</dbReference>
<sequence>MDNAKICVVSGRYPATKFESYINHKAYCDRHGYGYVHCNWPTGASVPYFNKIRYLKAYVGYFDYLFWIDDDAFFMDMEKSLDFLWPVSGQFLSICGSPDFKDIRTVVSSGQFLLRCDNVGKCFLDAVENADPAAIAAWWHDGLGFFSNGDQDAMVYVIKTNHRFQGVAIHDYRQFNSRIENLKNGEDLFILHLTGPEATKRAALKRAQALLSRPPSLLPREVEKALGVRRQRYRFVPTMVKKLVRSARKRLSSAQ</sequence>
<evidence type="ECO:0000256" key="1">
    <source>
        <dbReference type="ARBA" id="ARBA00022676"/>
    </source>
</evidence>
<accession>A0ABZ2I1S9</accession>
<keyword evidence="4" id="KW-1185">Reference proteome</keyword>
<keyword evidence="2" id="KW-0808">Transferase</keyword>
<organism evidence="3 4">
    <name type="scientific">Pelagibacterium nitratireducens</name>
    <dbReference type="NCBI Taxonomy" id="1046114"/>
    <lineage>
        <taxon>Bacteria</taxon>
        <taxon>Pseudomonadati</taxon>
        <taxon>Pseudomonadota</taxon>
        <taxon>Alphaproteobacteria</taxon>
        <taxon>Hyphomicrobiales</taxon>
        <taxon>Devosiaceae</taxon>
        <taxon>Pelagibacterium</taxon>
    </lineage>
</organism>
<dbReference type="Proteomes" id="UP001369958">
    <property type="component" value="Chromosome"/>
</dbReference>